<dbReference type="InterPro" id="IPR029479">
    <property type="entry name" value="Nitroreductase"/>
</dbReference>
<comment type="cofactor">
    <cofactor evidence="1">
        <name>FMN</name>
        <dbReference type="ChEBI" id="CHEBI:58210"/>
    </cofactor>
</comment>
<organism evidence="8 9">
    <name type="scientific">Algoriphagus pacificus</name>
    <dbReference type="NCBI Taxonomy" id="2811234"/>
    <lineage>
        <taxon>Bacteria</taxon>
        <taxon>Pseudomonadati</taxon>
        <taxon>Bacteroidota</taxon>
        <taxon>Cytophagia</taxon>
        <taxon>Cytophagales</taxon>
        <taxon>Cyclobacteriaceae</taxon>
        <taxon>Algoriphagus</taxon>
    </lineage>
</organism>
<dbReference type="PANTHER" id="PTHR43673">
    <property type="entry name" value="NAD(P)H NITROREDUCTASE YDGI-RELATED"/>
    <property type="match status" value="1"/>
</dbReference>
<dbReference type="PANTHER" id="PTHR43673:SF2">
    <property type="entry name" value="NITROREDUCTASE"/>
    <property type="match status" value="1"/>
</dbReference>
<evidence type="ECO:0000256" key="1">
    <source>
        <dbReference type="ARBA" id="ARBA00001917"/>
    </source>
</evidence>
<gene>
    <name evidence="8" type="ORF">J0A69_07885</name>
</gene>
<dbReference type="InterPro" id="IPR000415">
    <property type="entry name" value="Nitroreductase-like"/>
</dbReference>
<keyword evidence="5" id="KW-0521">NADP</keyword>
<dbReference type="Gene3D" id="3.40.109.10">
    <property type="entry name" value="NADH Oxidase"/>
    <property type="match status" value="1"/>
</dbReference>
<dbReference type="CDD" id="cd02149">
    <property type="entry name" value="NfsB-like"/>
    <property type="match status" value="1"/>
</dbReference>
<dbReference type="EMBL" id="JAFKCU010000002">
    <property type="protein sequence ID" value="MBN7815342.1"/>
    <property type="molecule type" value="Genomic_DNA"/>
</dbReference>
<evidence type="ECO:0000256" key="4">
    <source>
        <dbReference type="ARBA" id="ARBA00022643"/>
    </source>
</evidence>
<evidence type="ECO:0000313" key="8">
    <source>
        <dbReference type="EMBL" id="MBN7815342.1"/>
    </source>
</evidence>
<evidence type="ECO:0000256" key="2">
    <source>
        <dbReference type="ARBA" id="ARBA00007118"/>
    </source>
</evidence>
<keyword evidence="3" id="KW-0285">Flavoprotein</keyword>
<proteinExistence type="inferred from homology"/>
<comment type="caution">
    <text evidence="8">The sequence shown here is derived from an EMBL/GenBank/DDBJ whole genome shotgun (WGS) entry which is preliminary data.</text>
</comment>
<evidence type="ECO:0000256" key="6">
    <source>
        <dbReference type="ARBA" id="ARBA00023002"/>
    </source>
</evidence>
<keyword evidence="6" id="KW-0560">Oxidoreductase</keyword>
<dbReference type="Pfam" id="PF00881">
    <property type="entry name" value="Nitroreductase"/>
    <property type="match status" value="1"/>
</dbReference>
<accession>A0ABS3CE87</accession>
<dbReference type="Proteomes" id="UP000664480">
    <property type="component" value="Unassembled WGS sequence"/>
</dbReference>
<keyword evidence="4" id="KW-0288">FMN</keyword>
<evidence type="ECO:0000256" key="5">
    <source>
        <dbReference type="ARBA" id="ARBA00022857"/>
    </source>
</evidence>
<sequence>MKLIETLNWRYATKKFDSKKKINSTHLELLKEAVRLSVSSYGLQLYKVLIIEDPKKKKLLRKASWDQSQITDASHLFVFCSYNQNFNEGVDSYINLLQEGVEESKKAGILAYGKSIKKSISAMGEGERQSWSEKQCYLAMNNLLIAAAELKLDACPMEGFEPDKYDEILGLNDQGLHAVLVAPIGFRALDDSTHFRKKVRRSSEELFELI</sequence>
<protein>
    <submittedName>
        <fullName evidence="8">NAD(P)H-dependent oxidoreductase</fullName>
    </submittedName>
</protein>
<evidence type="ECO:0000259" key="7">
    <source>
        <dbReference type="Pfam" id="PF00881"/>
    </source>
</evidence>
<feature type="domain" description="Nitroreductase" evidence="7">
    <location>
        <begin position="8"/>
        <end position="185"/>
    </location>
</feature>
<keyword evidence="9" id="KW-1185">Reference proteome</keyword>
<dbReference type="InterPro" id="IPR033878">
    <property type="entry name" value="NfsB-like"/>
</dbReference>
<comment type="similarity">
    <text evidence="2">Belongs to the nitroreductase family.</text>
</comment>
<evidence type="ECO:0000313" key="9">
    <source>
        <dbReference type="Proteomes" id="UP000664480"/>
    </source>
</evidence>
<dbReference type="SUPFAM" id="SSF55469">
    <property type="entry name" value="FMN-dependent nitroreductase-like"/>
    <property type="match status" value="1"/>
</dbReference>
<name>A0ABS3CE87_9BACT</name>
<evidence type="ECO:0000256" key="3">
    <source>
        <dbReference type="ARBA" id="ARBA00022630"/>
    </source>
</evidence>
<dbReference type="RefSeq" id="WP_206586022.1">
    <property type="nucleotide sequence ID" value="NZ_JAFKCU010000002.1"/>
</dbReference>
<reference evidence="8 9" key="1">
    <citation type="submission" date="2021-03" db="EMBL/GenBank/DDBJ databases">
        <title>novel species isolated from a fishpond in China.</title>
        <authorList>
            <person name="Lu H."/>
            <person name="Cai Z."/>
        </authorList>
    </citation>
    <scope>NUCLEOTIDE SEQUENCE [LARGE SCALE GENOMIC DNA]</scope>
    <source>
        <strain evidence="8 9">YJ13C</strain>
    </source>
</reference>